<dbReference type="EMBL" id="OKRC01000013">
    <property type="protein sequence ID" value="SPE23422.1"/>
    <property type="molecule type" value="Genomic_DNA"/>
</dbReference>
<dbReference type="EMBL" id="MKGH01000018">
    <property type="protein sequence ID" value="PKX78393.1"/>
    <property type="molecule type" value="Genomic_DNA"/>
</dbReference>
<gene>
    <name evidence="2" type="ORF">CUR37_04605</name>
    <name evidence="3" type="ORF">LAS9267_01978</name>
    <name evidence="4" type="ORF">QBD03_06450</name>
</gene>
<feature type="transmembrane region" description="Helical" evidence="1">
    <location>
        <begin position="45"/>
        <end position="63"/>
    </location>
</feature>
<dbReference type="Proteomes" id="UP000234349">
    <property type="component" value="Unassembled WGS sequence"/>
</dbReference>
<keyword evidence="1" id="KW-0472">Membrane</keyword>
<dbReference type="Pfam" id="PF06612">
    <property type="entry name" value="DUF1146"/>
    <property type="match status" value="1"/>
</dbReference>
<dbReference type="AlphaFoldDB" id="A0A094YV67"/>
<evidence type="ECO:0000313" key="6">
    <source>
        <dbReference type="Proteomes" id="UP000239650"/>
    </source>
</evidence>
<reference evidence="3 6" key="2">
    <citation type="submission" date="2018-02" db="EMBL/GenBank/DDBJ databases">
        <authorList>
            <person name="Rodrigo-Torres L."/>
            <person name="Arahal R. D."/>
            <person name="Lucena T."/>
        </authorList>
    </citation>
    <scope>NUCLEOTIDE SEQUENCE [LARGE SCALE GENOMIC DNA]</scope>
    <source>
        <strain evidence="3 6">CECT 9267</strain>
    </source>
</reference>
<dbReference type="Proteomes" id="UP000239650">
    <property type="component" value="Unassembled WGS sequence"/>
</dbReference>
<evidence type="ECO:0000313" key="5">
    <source>
        <dbReference type="Proteomes" id="UP000234349"/>
    </source>
</evidence>
<proteinExistence type="predicted"/>
<reference evidence="4" key="3">
    <citation type="submission" date="2023-04" db="EMBL/GenBank/DDBJ databases">
        <title>Novel strain of Lactilactobacillus sakei and use thereof.</title>
        <authorList>
            <person name="Kim S.Y."/>
        </authorList>
    </citation>
    <scope>NUCLEOTIDE SEQUENCE</scope>
    <source>
        <strain evidence="4">HUP1</strain>
    </source>
</reference>
<dbReference type="RefSeq" id="WP_016265261.1">
    <property type="nucleotide sequence ID" value="NZ_BJLN01000015.1"/>
</dbReference>
<keyword evidence="1" id="KW-0812">Transmembrane</keyword>
<dbReference type="NCBIfam" id="TIGR02327">
    <property type="entry name" value="int_mem_ywzB"/>
    <property type="match status" value="1"/>
</dbReference>
<keyword evidence="1" id="KW-1133">Transmembrane helix</keyword>
<protein>
    <submittedName>
        <fullName evidence="4">DUF1146 family protein</fullName>
    </submittedName>
</protein>
<reference evidence="2 5" key="1">
    <citation type="submission" date="2016-09" db="EMBL/GenBank/DDBJ databases">
        <authorList>
            <person name="Inglin R.C."/>
        </authorList>
    </citation>
    <scope>NUCLEOTIDE SEQUENCE [LARGE SCALE GENOMIC DNA]</scope>
    <source>
        <strain evidence="2 5">RI-517</strain>
    </source>
</reference>
<sequence length="77" mass="8797">MQSIGSQAVVTIISHIGFIVLSFYGLQSLRLEQLFKPNHIRQIQIVLMFTAIVMGYLVSQFFLEIIAQARNIIFLVQ</sequence>
<evidence type="ECO:0000313" key="3">
    <source>
        <dbReference type="EMBL" id="SPE23422.1"/>
    </source>
</evidence>
<evidence type="ECO:0000256" key="1">
    <source>
        <dbReference type="SAM" id="Phobius"/>
    </source>
</evidence>
<accession>A0A094YV67</accession>
<dbReference type="InterPro" id="IPR009526">
    <property type="entry name" value="DUF1146"/>
</dbReference>
<feature type="transmembrane region" description="Helical" evidence="1">
    <location>
        <begin position="6"/>
        <end position="24"/>
    </location>
</feature>
<dbReference type="GeneID" id="57133981"/>
<organism evidence="3 6">
    <name type="scientific">Latilactobacillus sakei</name>
    <name type="common">Lactobacillus sakei</name>
    <dbReference type="NCBI Taxonomy" id="1599"/>
    <lineage>
        <taxon>Bacteria</taxon>
        <taxon>Bacillati</taxon>
        <taxon>Bacillota</taxon>
        <taxon>Bacilli</taxon>
        <taxon>Lactobacillales</taxon>
        <taxon>Lactobacillaceae</taxon>
        <taxon>Latilactobacillus</taxon>
    </lineage>
</organism>
<dbReference type="EMBL" id="CP122959">
    <property type="protein sequence ID" value="WGI18397.1"/>
    <property type="molecule type" value="Genomic_DNA"/>
</dbReference>
<evidence type="ECO:0000313" key="4">
    <source>
        <dbReference type="EMBL" id="WGI18397.1"/>
    </source>
</evidence>
<name>A0A094YV67_LATSK</name>
<dbReference type="Proteomes" id="UP001179858">
    <property type="component" value="Chromosome"/>
</dbReference>
<evidence type="ECO:0000313" key="2">
    <source>
        <dbReference type="EMBL" id="PKX78393.1"/>
    </source>
</evidence>